<evidence type="ECO:0000313" key="2">
    <source>
        <dbReference type="EMBL" id="ELQ65065.1"/>
    </source>
</evidence>
<sequence length="51" mass="5347">MTAWSDSHVPLFPGSITPVPTAQTPGPPSEPLGIAPAHLLPRNNPSATRTY</sequence>
<proteinExistence type="predicted"/>
<gene>
    <name evidence="2" type="ORF">OOW_P131scaffold00533g1</name>
</gene>
<dbReference type="EMBL" id="JH795714">
    <property type="protein sequence ID" value="ELQ65065.1"/>
    <property type="molecule type" value="Genomic_DNA"/>
</dbReference>
<reference evidence="2" key="1">
    <citation type="journal article" date="2012" name="PLoS Genet.">
        <title>Comparative analysis of the genomes of two field isolates of the rice blast fungus Magnaporthe oryzae.</title>
        <authorList>
            <person name="Xue M."/>
            <person name="Yang J."/>
            <person name="Li Z."/>
            <person name="Hu S."/>
            <person name="Yao N."/>
            <person name="Dean R.A."/>
            <person name="Zhao W."/>
            <person name="Shen M."/>
            <person name="Zhang H."/>
            <person name="Li C."/>
            <person name="Liu L."/>
            <person name="Cao L."/>
            <person name="Xu X."/>
            <person name="Xing Y."/>
            <person name="Hsiang T."/>
            <person name="Zhang Z."/>
            <person name="Xu J.R."/>
            <person name="Peng Y.L."/>
        </authorList>
    </citation>
    <scope>NUCLEOTIDE SEQUENCE [LARGE SCALE GENOMIC DNA]</scope>
    <source>
        <strain evidence="2">P131</strain>
    </source>
</reference>
<name>L7JC08_PYRO1</name>
<accession>L7JC08</accession>
<organism>
    <name type="scientific">Pyricularia oryzae (strain P131)</name>
    <name type="common">Rice blast fungus</name>
    <name type="synonym">Magnaporthe oryzae</name>
    <dbReference type="NCBI Taxonomy" id="1143193"/>
    <lineage>
        <taxon>Eukaryota</taxon>
        <taxon>Fungi</taxon>
        <taxon>Dikarya</taxon>
        <taxon>Ascomycota</taxon>
        <taxon>Pezizomycotina</taxon>
        <taxon>Sordariomycetes</taxon>
        <taxon>Sordariomycetidae</taxon>
        <taxon>Magnaporthales</taxon>
        <taxon>Pyriculariaceae</taxon>
        <taxon>Pyricularia</taxon>
    </lineage>
</organism>
<feature type="region of interest" description="Disordered" evidence="1">
    <location>
        <begin position="1"/>
        <end position="51"/>
    </location>
</feature>
<dbReference type="AlphaFoldDB" id="L7JC08"/>
<protein>
    <submittedName>
        <fullName evidence="2">Uncharacterized protein</fullName>
    </submittedName>
</protein>
<evidence type="ECO:0000256" key="1">
    <source>
        <dbReference type="SAM" id="MobiDB-lite"/>
    </source>
</evidence>